<reference evidence="2" key="2">
    <citation type="submission" date="2014-03" db="EMBL/GenBank/DDBJ databases">
        <authorList>
            <person name="Genoscope - CEA"/>
        </authorList>
    </citation>
    <scope>NUCLEOTIDE SEQUENCE</scope>
</reference>
<protein>
    <recommendedName>
        <fullName evidence="1">NUP210 Ig-like domain-containing protein</fullName>
    </recommendedName>
</protein>
<dbReference type="PaxDb" id="8022-A0A060XBM5"/>
<evidence type="ECO:0000259" key="1">
    <source>
        <dbReference type="Pfam" id="PF22969"/>
    </source>
</evidence>
<dbReference type="STRING" id="8022.A0A060XBM5"/>
<gene>
    <name evidence="2" type="ORF">GSONMT00046964001</name>
</gene>
<accession>A0A060XBM5</accession>
<sequence length="156" mass="17478">MNRNISAVPYCFRLWTGRAVQYQLYQNHSVHISVVDLPSVCPGCLFGPWYTCVCDSFPLSSVRGQVLCCDAIVDVISEIQIVSTTRELHLEDSPLELKIYALDSEGDCPRIHSYALLDRNTFSALARLVFDWTIVKDADVDGFPDSCNSLRVSSIL</sequence>
<dbReference type="AlphaFoldDB" id="A0A060XBM5"/>
<dbReference type="GO" id="GO:0005643">
    <property type="term" value="C:nuclear pore"/>
    <property type="evidence" value="ECO:0007669"/>
    <property type="project" value="TreeGrafter"/>
</dbReference>
<proteinExistence type="predicted"/>
<dbReference type="Pfam" id="PF22969">
    <property type="entry name" value="Ig_NUP210_2nd"/>
    <property type="match status" value="1"/>
</dbReference>
<evidence type="ECO:0000313" key="3">
    <source>
        <dbReference type="Proteomes" id="UP000193380"/>
    </source>
</evidence>
<dbReference type="PANTHER" id="PTHR23019:SF2">
    <property type="entry name" value="NUCLEAR PORE MEMBRANE GLYCOPROTEIN 210"/>
    <property type="match status" value="1"/>
</dbReference>
<organism evidence="2 3">
    <name type="scientific">Oncorhynchus mykiss</name>
    <name type="common">Rainbow trout</name>
    <name type="synonym">Salmo gairdneri</name>
    <dbReference type="NCBI Taxonomy" id="8022"/>
    <lineage>
        <taxon>Eukaryota</taxon>
        <taxon>Metazoa</taxon>
        <taxon>Chordata</taxon>
        <taxon>Craniata</taxon>
        <taxon>Vertebrata</taxon>
        <taxon>Euteleostomi</taxon>
        <taxon>Actinopterygii</taxon>
        <taxon>Neopterygii</taxon>
        <taxon>Teleostei</taxon>
        <taxon>Protacanthopterygii</taxon>
        <taxon>Salmoniformes</taxon>
        <taxon>Salmonidae</taxon>
        <taxon>Salmoninae</taxon>
        <taxon>Oncorhynchus</taxon>
    </lineage>
</organism>
<name>A0A060XBM5_ONCMY</name>
<dbReference type="PANTHER" id="PTHR23019">
    <property type="entry name" value="NUCLEAR PORE MEMBRANE GLYCOPROTEIN GP210-RELATED"/>
    <property type="match status" value="1"/>
</dbReference>
<reference evidence="2" key="1">
    <citation type="journal article" date="2014" name="Nat. Commun.">
        <title>The rainbow trout genome provides novel insights into evolution after whole-genome duplication in vertebrates.</title>
        <authorList>
            <person name="Berthelot C."/>
            <person name="Brunet F."/>
            <person name="Chalopin D."/>
            <person name="Juanchich A."/>
            <person name="Bernard M."/>
            <person name="Noel B."/>
            <person name="Bento P."/>
            <person name="Da Silva C."/>
            <person name="Labadie K."/>
            <person name="Alberti A."/>
            <person name="Aury J.M."/>
            <person name="Louis A."/>
            <person name="Dehais P."/>
            <person name="Bardou P."/>
            <person name="Montfort J."/>
            <person name="Klopp C."/>
            <person name="Cabau C."/>
            <person name="Gaspin C."/>
            <person name="Thorgaard G.H."/>
            <person name="Boussaha M."/>
            <person name="Quillet E."/>
            <person name="Guyomard R."/>
            <person name="Galiana D."/>
            <person name="Bobe J."/>
            <person name="Volff J.N."/>
            <person name="Genet C."/>
            <person name="Wincker P."/>
            <person name="Jaillon O."/>
            <person name="Roest Crollius H."/>
            <person name="Guiguen Y."/>
        </authorList>
    </citation>
    <scope>NUCLEOTIDE SEQUENCE [LARGE SCALE GENOMIC DNA]</scope>
</reference>
<dbReference type="Proteomes" id="UP000193380">
    <property type="component" value="Unassembled WGS sequence"/>
</dbReference>
<feature type="domain" description="NUP210 Ig-like" evidence="1">
    <location>
        <begin position="83"/>
        <end position="152"/>
    </location>
</feature>
<dbReference type="InterPro" id="IPR045197">
    <property type="entry name" value="NUP210-like"/>
</dbReference>
<dbReference type="InterPro" id="IPR055097">
    <property type="entry name" value="Ig_NUP210_2nd"/>
</dbReference>
<dbReference type="EMBL" id="FR905198">
    <property type="protein sequence ID" value="CDQ77048.1"/>
    <property type="molecule type" value="Genomic_DNA"/>
</dbReference>
<evidence type="ECO:0000313" key="2">
    <source>
        <dbReference type="EMBL" id="CDQ77048.1"/>
    </source>
</evidence>